<evidence type="ECO:0000256" key="4">
    <source>
        <dbReference type="ARBA" id="ARBA00022989"/>
    </source>
</evidence>
<gene>
    <name evidence="7" type="ORF">Fcan01_20957</name>
</gene>
<evidence type="ECO:0000256" key="2">
    <source>
        <dbReference type="ARBA" id="ARBA00022475"/>
    </source>
</evidence>
<feature type="transmembrane region" description="Helical" evidence="6">
    <location>
        <begin position="406"/>
        <end position="424"/>
    </location>
</feature>
<feature type="transmembrane region" description="Helical" evidence="6">
    <location>
        <begin position="119"/>
        <end position="139"/>
    </location>
</feature>
<evidence type="ECO:0008006" key="9">
    <source>
        <dbReference type="Google" id="ProtNLM"/>
    </source>
</evidence>
<keyword evidence="2" id="KW-1003">Cell membrane</keyword>
<feature type="transmembrane region" description="Helical" evidence="6">
    <location>
        <begin position="75"/>
        <end position="99"/>
    </location>
</feature>
<dbReference type="AlphaFoldDB" id="A0A226DJP5"/>
<keyword evidence="5 6" id="KW-0472">Membrane</keyword>
<name>A0A226DJP5_FOLCA</name>
<evidence type="ECO:0000313" key="7">
    <source>
        <dbReference type="EMBL" id="OXA44406.1"/>
    </source>
</evidence>
<sequence length="485" mass="55277">MVTLFCGHPLLLLPHLRKIALKSVEYQLLTLGKYPILGVQLIGYFPLSVTQYPVTLPTDKSKSIISSETLKALKFRWLGFPFLSQFIFVLFLILASLTSMEPSYKKANMDRYSNLSSDFVIITAVSMCCTGNAVVNRVYGLLTVRKTLKVWQVHCHLLQQVHRIWNDEGILTKLKESARRHFFRSGLLLLLPGIMIALSDYIFVNLLSISKKNIIGEMVQRRDILLLMGALFWLYFSYANIFLSGWITFYIKLYNLVLCGILRNIKNFEDAKILDEVSSVYDVLIELVSVFNDSLGARLFVEVAVNIAWTLGCTYFSFVCWKIDELGGTCTNMLAAFLAMRTLYIYGNECENLEQSRVELVTKLSQIGAHNFDEVQDKKVQCLTRKVINCKLWINPGNFFVLNRSFVLSILSVLMTILIVMAQFRDSDELNGLSGAEGDFCNCSNFTSLSYLDVLAQLIRTIYATDYSIPMVRRTYPIMVKGIFN</sequence>
<keyword evidence="8" id="KW-1185">Reference proteome</keyword>
<keyword evidence="4 6" id="KW-1133">Transmembrane helix</keyword>
<protein>
    <recommendedName>
        <fullName evidence="9">Gustatory receptor</fullName>
    </recommendedName>
</protein>
<feature type="transmembrane region" description="Helical" evidence="6">
    <location>
        <begin position="182"/>
        <end position="204"/>
    </location>
</feature>
<feature type="transmembrane region" description="Helical" evidence="6">
    <location>
        <begin position="34"/>
        <end position="54"/>
    </location>
</feature>
<dbReference type="EMBL" id="LNIX01000019">
    <property type="protein sequence ID" value="OXA44406.1"/>
    <property type="molecule type" value="Genomic_DNA"/>
</dbReference>
<dbReference type="Proteomes" id="UP000198287">
    <property type="component" value="Unassembled WGS sequence"/>
</dbReference>
<evidence type="ECO:0000256" key="5">
    <source>
        <dbReference type="ARBA" id="ARBA00023136"/>
    </source>
</evidence>
<evidence type="ECO:0000256" key="6">
    <source>
        <dbReference type="SAM" id="Phobius"/>
    </source>
</evidence>
<dbReference type="Pfam" id="PF08395">
    <property type="entry name" value="7tm_7"/>
    <property type="match status" value="1"/>
</dbReference>
<evidence type="ECO:0000256" key="3">
    <source>
        <dbReference type="ARBA" id="ARBA00022692"/>
    </source>
</evidence>
<comment type="subcellular location">
    <subcellularLocation>
        <location evidence="1">Cell membrane</location>
        <topology evidence="1">Multi-pass membrane protein</topology>
    </subcellularLocation>
</comment>
<keyword evidence="3 6" id="KW-0812">Transmembrane</keyword>
<accession>A0A226DJP5</accession>
<dbReference type="GO" id="GO:0005886">
    <property type="term" value="C:plasma membrane"/>
    <property type="evidence" value="ECO:0007669"/>
    <property type="project" value="UniProtKB-SubCell"/>
</dbReference>
<dbReference type="GO" id="GO:0050909">
    <property type="term" value="P:sensory perception of taste"/>
    <property type="evidence" value="ECO:0007669"/>
    <property type="project" value="InterPro"/>
</dbReference>
<organism evidence="7 8">
    <name type="scientific">Folsomia candida</name>
    <name type="common">Springtail</name>
    <dbReference type="NCBI Taxonomy" id="158441"/>
    <lineage>
        <taxon>Eukaryota</taxon>
        <taxon>Metazoa</taxon>
        <taxon>Ecdysozoa</taxon>
        <taxon>Arthropoda</taxon>
        <taxon>Hexapoda</taxon>
        <taxon>Collembola</taxon>
        <taxon>Entomobryomorpha</taxon>
        <taxon>Isotomoidea</taxon>
        <taxon>Isotomidae</taxon>
        <taxon>Proisotominae</taxon>
        <taxon>Folsomia</taxon>
    </lineage>
</organism>
<proteinExistence type="predicted"/>
<reference evidence="7 8" key="1">
    <citation type="submission" date="2015-12" db="EMBL/GenBank/DDBJ databases">
        <title>The genome of Folsomia candida.</title>
        <authorList>
            <person name="Faddeeva A."/>
            <person name="Derks M.F."/>
            <person name="Anvar Y."/>
            <person name="Smit S."/>
            <person name="Van Straalen N."/>
            <person name="Roelofs D."/>
        </authorList>
    </citation>
    <scope>NUCLEOTIDE SEQUENCE [LARGE SCALE GENOMIC DNA]</scope>
    <source>
        <strain evidence="7 8">VU population</strain>
        <tissue evidence="7">Whole body</tissue>
    </source>
</reference>
<evidence type="ECO:0000313" key="8">
    <source>
        <dbReference type="Proteomes" id="UP000198287"/>
    </source>
</evidence>
<comment type="caution">
    <text evidence="7">The sequence shown here is derived from an EMBL/GenBank/DDBJ whole genome shotgun (WGS) entry which is preliminary data.</text>
</comment>
<feature type="transmembrane region" description="Helical" evidence="6">
    <location>
        <begin position="224"/>
        <end position="243"/>
    </location>
</feature>
<evidence type="ECO:0000256" key="1">
    <source>
        <dbReference type="ARBA" id="ARBA00004651"/>
    </source>
</evidence>
<dbReference type="InterPro" id="IPR013604">
    <property type="entry name" value="7TM_chemorcpt"/>
</dbReference>